<reference evidence="2" key="1">
    <citation type="submission" date="2017-05" db="UniProtKB">
        <authorList>
            <consortium name="EnsemblMetazoa"/>
        </authorList>
    </citation>
    <scope>IDENTIFICATION</scope>
</reference>
<proteinExistence type="predicted"/>
<organism evidence="2">
    <name type="scientific">Amphimedon queenslandica</name>
    <name type="common">Sponge</name>
    <dbReference type="NCBI Taxonomy" id="400682"/>
    <lineage>
        <taxon>Eukaryota</taxon>
        <taxon>Metazoa</taxon>
        <taxon>Porifera</taxon>
        <taxon>Demospongiae</taxon>
        <taxon>Heteroscleromorpha</taxon>
        <taxon>Haplosclerida</taxon>
        <taxon>Niphatidae</taxon>
        <taxon>Amphimedon</taxon>
    </lineage>
</organism>
<dbReference type="InterPro" id="IPR001478">
    <property type="entry name" value="PDZ"/>
</dbReference>
<dbReference type="STRING" id="400682.A0A1X7TPT1"/>
<dbReference type="InterPro" id="IPR051109">
    <property type="entry name" value="MAM_complex_regulator"/>
</dbReference>
<accession>A0A1X7TPT1</accession>
<feature type="domain" description="PDZ" evidence="1">
    <location>
        <begin position="59"/>
        <end position="143"/>
    </location>
</feature>
<dbReference type="eggNOG" id="KOG3528">
    <property type="taxonomic scope" value="Eukaryota"/>
</dbReference>
<dbReference type="SMART" id="SM00228">
    <property type="entry name" value="PDZ"/>
    <property type="match status" value="1"/>
</dbReference>
<dbReference type="AlphaFoldDB" id="A0A1X7TPT1"/>
<dbReference type="InterPro" id="IPR036034">
    <property type="entry name" value="PDZ_sf"/>
</dbReference>
<dbReference type="EnsemblMetazoa" id="Aqu2.1.16903_001">
    <property type="protein sequence ID" value="Aqu2.1.16903_001"/>
    <property type="gene ID" value="Aqu2.1.16903"/>
</dbReference>
<dbReference type="PANTHER" id="PTHR14063">
    <property type="entry name" value="PROTEIN LIN-7 HOMOLOG"/>
    <property type="match status" value="1"/>
</dbReference>
<name>A0A1X7TPT1_AMPQE</name>
<dbReference type="PROSITE" id="PS50106">
    <property type="entry name" value="PDZ"/>
    <property type="match status" value="1"/>
</dbReference>
<protein>
    <recommendedName>
        <fullName evidence="1">PDZ domain-containing protein</fullName>
    </recommendedName>
</protein>
<evidence type="ECO:0000313" key="2">
    <source>
        <dbReference type="EnsemblMetazoa" id="Aqu2.1.16903_001"/>
    </source>
</evidence>
<dbReference type="Gene3D" id="2.30.42.10">
    <property type="match status" value="1"/>
</dbReference>
<sequence length="143" mass="15995">NDITDLSDGRFHFVSVLIDCCHYIKIEEASPPDHFNSQYSHHALVTNNLFIDEWNYLRYVKLTWGPKGLDFSVAGDKGSPNGDLSICIRSVIPECTAARDGRIRQGDVILSVNGISFENISHKVAVETLTRFRGDITLKLCSP</sequence>
<dbReference type="InParanoid" id="A0A1X7TPT1"/>
<evidence type="ECO:0000259" key="1">
    <source>
        <dbReference type="PROSITE" id="PS50106"/>
    </source>
</evidence>
<dbReference type="Pfam" id="PF00595">
    <property type="entry name" value="PDZ"/>
    <property type="match status" value="1"/>
</dbReference>
<dbReference type="OrthoDB" id="6022711at2759"/>
<dbReference type="SUPFAM" id="SSF50156">
    <property type="entry name" value="PDZ domain-like"/>
    <property type="match status" value="1"/>
</dbReference>